<dbReference type="PROSITE" id="PS51819">
    <property type="entry name" value="VOC"/>
    <property type="match status" value="1"/>
</dbReference>
<feature type="domain" description="VOC" evidence="2">
    <location>
        <begin position="6"/>
        <end position="134"/>
    </location>
</feature>
<reference evidence="3 4" key="1">
    <citation type="submission" date="2017-06" db="EMBL/GenBank/DDBJ databases">
        <title>Complete genome sequence of Nitrospirillum amazonense strain CBAmC, an endophytic nitrogen-fixing and plant growth-promoting bacterium, isolated from sugarcane.</title>
        <authorList>
            <person name="Schwab S."/>
            <person name="dos Santos Teixeira K.R."/>
            <person name="Simoes Araujo J.L."/>
            <person name="Soares Vidal M."/>
            <person name="Borges de Freitas H.R."/>
            <person name="Rivello Crivelaro A.L."/>
            <person name="Bueno de Camargo Nunes A."/>
            <person name="dos Santos C.M."/>
            <person name="Palmeira da Silva Rosa D."/>
            <person name="da Silva Padilha D."/>
            <person name="da Silva E."/>
            <person name="Araujo Terra L."/>
            <person name="Soares Mendes V."/>
            <person name="Farinelli L."/>
            <person name="Magalhaes Cruz L."/>
            <person name="Baldani J.I."/>
        </authorList>
    </citation>
    <scope>NUCLEOTIDE SEQUENCE [LARGE SCALE GENOMIC DNA]</scope>
    <source>
        <strain evidence="3 4">CBAmC</strain>
    </source>
</reference>
<gene>
    <name evidence="3" type="ORF">Y958_21360</name>
</gene>
<keyword evidence="4" id="KW-1185">Reference proteome</keyword>
<accession>A0A248JXT7</accession>
<dbReference type="KEGG" id="nao:Y958_21360"/>
<dbReference type="EMBL" id="CP022111">
    <property type="protein sequence ID" value="ASG23360.1"/>
    <property type="molecule type" value="Genomic_DNA"/>
</dbReference>
<dbReference type="SUPFAM" id="SSF54593">
    <property type="entry name" value="Glyoxalase/Bleomycin resistance protein/Dihydroxybiphenyl dioxygenase"/>
    <property type="match status" value="1"/>
</dbReference>
<dbReference type="Gene3D" id="3.30.720.120">
    <property type="match status" value="1"/>
</dbReference>
<feature type="region of interest" description="Disordered" evidence="1">
    <location>
        <begin position="129"/>
        <end position="155"/>
    </location>
</feature>
<dbReference type="Proteomes" id="UP000197153">
    <property type="component" value="Chromosome 2"/>
</dbReference>
<organism evidence="3 4">
    <name type="scientific">Nitrospirillum viridazoti CBAmc</name>
    <dbReference type="NCBI Taxonomy" id="1441467"/>
    <lineage>
        <taxon>Bacteria</taxon>
        <taxon>Pseudomonadati</taxon>
        <taxon>Pseudomonadota</taxon>
        <taxon>Alphaproteobacteria</taxon>
        <taxon>Rhodospirillales</taxon>
        <taxon>Azospirillaceae</taxon>
        <taxon>Nitrospirillum</taxon>
        <taxon>Nitrospirillum viridazoti</taxon>
    </lineage>
</organism>
<sequence>MTEPNPRHPLPHLTVDNAAAAIDFYTRAFGATEASRHLTPDGRVLHASLVFPDGGVLMLNDDFPEYAGGRSRSPRAVGICSITLHITVADVDAAWERAVAAGATIAMPLADQFWGDRYGKLTDPFGQDWSLSSPRRKPSAEEMAEVTAQMFPAKG</sequence>
<proteinExistence type="predicted"/>
<protein>
    <recommendedName>
        <fullName evidence="2">VOC domain-containing protein</fullName>
    </recommendedName>
</protein>
<evidence type="ECO:0000259" key="2">
    <source>
        <dbReference type="PROSITE" id="PS51819"/>
    </source>
</evidence>
<dbReference type="InterPro" id="IPR004360">
    <property type="entry name" value="Glyas_Fos-R_dOase_dom"/>
</dbReference>
<dbReference type="InterPro" id="IPR037523">
    <property type="entry name" value="VOC_core"/>
</dbReference>
<dbReference type="Gene3D" id="3.30.720.110">
    <property type="match status" value="1"/>
</dbReference>
<dbReference type="InterPro" id="IPR029068">
    <property type="entry name" value="Glyas_Bleomycin-R_OHBP_Dase"/>
</dbReference>
<dbReference type="CDD" id="cd07246">
    <property type="entry name" value="VOC_like"/>
    <property type="match status" value="1"/>
</dbReference>
<evidence type="ECO:0000313" key="3">
    <source>
        <dbReference type="EMBL" id="ASG23360.1"/>
    </source>
</evidence>
<name>A0A248JXT7_9PROT</name>
<dbReference type="PANTHER" id="PTHR34109:SF1">
    <property type="entry name" value="VOC DOMAIN-CONTAINING PROTEIN"/>
    <property type="match status" value="1"/>
</dbReference>
<dbReference type="AlphaFoldDB" id="A0A248JXT7"/>
<evidence type="ECO:0000313" key="4">
    <source>
        <dbReference type="Proteomes" id="UP000197153"/>
    </source>
</evidence>
<dbReference type="Pfam" id="PF00903">
    <property type="entry name" value="Glyoxalase"/>
    <property type="match status" value="1"/>
</dbReference>
<dbReference type="RefSeq" id="WP_088873860.1">
    <property type="nucleotide sequence ID" value="NZ_CP022111.1"/>
</dbReference>
<evidence type="ECO:0000256" key="1">
    <source>
        <dbReference type="SAM" id="MobiDB-lite"/>
    </source>
</evidence>
<dbReference type="PANTHER" id="PTHR34109">
    <property type="entry name" value="BNAUNNG04460D PROTEIN-RELATED"/>
    <property type="match status" value="1"/>
</dbReference>